<evidence type="ECO:0000259" key="2">
    <source>
        <dbReference type="Pfam" id="PF03372"/>
    </source>
</evidence>
<protein>
    <submittedName>
        <fullName evidence="3">Reverse transcriptase-beet retrotransposon, putative</fullName>
    </submittedName>
</protein>
<dbReference type="AlphaFoldDB" id="Q2HTR5"/>
<reference evidence="3" key="1">
    <citation type="submission" date="2004-10" db="EMBL/GenBank/DDBJ databases">
        <authorList>
            <person name="Town C.D."/>
        </authorList>
    </citation>
    <scope>NUCLEOTIDE SEQUENCE</scope>
</reference>
<gene>
    <name evidence="3" type="ORF">MtrDRAFT_AC150207g6v2</name>
</gene>
<dbReference type="Gene3D" id="3.60.10.10">
    <property type="entry name" value="Endonuclease/exonuclease/phosphatase"/>
    <property type="match status" value="1"/>
</dbReference>
<dbReference type="InterPro" id="IPR005135">
    <property type="entry name" value="Endo/exonuclease/phosphatase"/>
</dbReference>
<evidence type="ECO:0000313" key="3">
    <source>
        <dbReference type="EMBL" id="ABD32616.1"/>
    </source>
</evidence>
<dbReference type="InterPro" id="IPR036691">
    <property type="entry name" value="Endo/exonu/phosph_ase_sf"/>
</dbReference>
<name>Q2HTR5_MEDTR</name>
<accession>Q2HTR5</accession>
<dbReference type="PANTHER" id="PTHR33710:SF84">
    <property type="entry name" value="ENDONUCLEASE_EXONUCLEASE_PHOSPHATASE FAMILY PROTEIN"/>
    <property type="match status" value="1"/>
</dbReference>
<feature type="region of interest" description="Disordered" evidence="1">
    <location>
        <begin position="31"/>
        <end position="50"/>
    </location>
</feature>
<sequence length="258" mass="30062">MFRMLNVDILSHAKLIYFLFKEEIEKVHKEDARGVRHGQGQGQSERHRTRDTNPLEHMKTNVFSQWWARKQGQSNEEFYLFNIYAPCDRAAQKLLWDSLSLRLQQLRGRKVCVCGDFNDVWCSEERRSVNVRHSSLDFSHFNSFIGDNSLHDLPLGGRKFTWFKGDGRSMSRLDRFLLSEDWCLAWPNCLQLAQLWGLSDHCPLVLSVHEENWGPRPSRLLKCWTDIPGYKQFVGVGIGQARPGFDRPEPGLRNKSQA</sequence>
<keyword evidence="3" id="KW-0808">Transferase</keyword>
<dbReference type="Pfam" id="PF03372">
    <property type="entry name" value="Exo_endo_phos"/>
    <property type="match status" value="1"/>
</dbReference>
<dbReference type="GO" id="GO:0003964">
    <property type="term" value="F:RNA-directed DNA polymerase activity"/>
    <property type="evidence" value="ECO:0007669"/>
    <property type="project" value="UniProtKB-KW"/>
</dbReference>
<organism evidence="3">
    <name type="scientific">Medicago truncatula</name>
    <name type="common">Barrel medic</name>
    <name type="synonym">Medicago tribuloides</name>
    <dbReference type="NCBI Taxonomy" id="3880"/>
    <lineage>
        <taxon>Eukaryota</taxon>
        <taxon>Viridiplantae</taxon>
        <taxon>Streptophyta</taxon>
        <taxon>Embryophyta</taxon>
        <taxon>Tracheophyta</taxon>
        <taxon>Spermatophyta</taxon>
        <taxon>Magnoliopsida</taxon>
        <taxon>eudicotyledons</taxon>
        <taxon>Gunneridae</taxon>
        <taxon>Pentapetalae</taxon>
        <taxon>rosids</taxon>
        <taxon>fabids</taxon>
        <taxon>Fabales</taxon>
        <taxon>Fabaceae</taxon>
        <taxon>Papilionoideae</taxon>
        <taxon>50 kb inversion clade</taxon>
        <taxon>NPAAA clade</taxon>
        <taxon>Hologalegina</taxon>
        <taxon>IRL clade</taxon>
        <taxon>Trifolieae</taxon>
        <taxon>Medicago</taxon>
    </lineage>
</organism>
<dbReference type="PANTHER" id="PTHR33710">
    <property type="entry name" value="BNAC02G09200D PROTEIN"/>
    <property type="match status" value="1"/>
</dbReference>
<dbReference type="EMBL" id="AC150207">
    <property type="protein sequence ID" value="ABD32616.1"/>
    <property type="molecule type" value="Genomic_DNA"/>
</dbReference>
<evidence type="ECO:0000256" key="1">
    <source>
        <dbReference type="SAM" id="MobiDB-lite"/>
    </source>
</evidence>
<dbReference type="SUPFAM" id="SSF56219">
    <property type="entry name" value="DNase I-like"/>
    <property type="match status" value="1"/>
</dbReference>
<proteinExistence type="predicted"/>
<reference evidence="3" key="2">
    <citation type="submission" date="2007-03" db="EMBL/GenBank/DDBJ databases">
        <authorList>
            <consortium name="The International Medicago Genome Annotation Group"/>
        </authorList>
    </citation>
    <scope>NUCLEOTIDE SEQUENCE</scope>
</reference>
<keyword evidence="3" id="KW-0695">RNA-directed DNA polymerase</keyword>
<keyword evidence="3" id="KW-0548">Nucleotidyltransferase</keyword>
<feature type="domain" description="Endonuclease/exonuclease/phosphatase" evidence="2">
    <location>
        <begin position="85"/>
        <end position="189"/>
    </location>
</feature>